<dbReference type="EMBL" id="BRXS01000002">
    <property type="protein sequence ID" value="GLC24629.1"/>
    <property type="molecule type" value="Genomic_DNA"/>
</dbReference>
<dbReference type="InterPro" id="IPR025402">
    <property type="entry name" value="DMP19_C"/>
</dbReference>
<feature type="domain" description="DNA mimic protein DMP19 C-terminal" evidence="1">
    <location>
        <begin position="95"/>
        <end position="206"/>
    </location>
</feature>
<name>A0AA37VE51_9BACT</name>
<evidence type="ECO:0000313" key="3">
    <source>
        <dbReference type="Proteomes" id="UP001161325"/>
    </source>
</evidence>
<evidence type="ECO:0000259" key="1">
    <source>
        <dbReference type="Pfam" id="PF14300"/>
    </source>
</evidence>
<organism evidence="2 3">
    <name type="scientific">Roseisolibacter agri</name>
    <dbReference type="NCBI Taxonomy" id="2014610"/>
    <lineage>
        <taxon>Bacteria</taxon>
        <taxon>Pseudomonadati</taxon>
        <taxon>Gemmatimonadota</taxon>
        <taxon>Gemmatimonadia</taxon>
        <taxon>Gemmatimonadales</taxon>
        <taxon>Gemmatimonadaceae</taxon>
        <taxon>Roseisolibacter</taxon>
    </lineage>
</organism>
<evidence type="ECO:0000313" key="2">
    <source>
        <dbReference type="EMBL" id="GLC24629.1"/>
    </source>
</evidence>
<comment type="caution">
    <text evidence="2">The sequence shown here is derived from an EMBL/GenBank/DDBJ whole genome shotgun (WGS) entry which is preliminary data.</text>
</comment>
<keyword evidence="3" id="KW-1185">Reference proteome</keyword>
<accession>A0AA37VE51</accession>
<dbReference type="Pfam" id="PF14300">
    <property type="entry name" value="DMP19"/>
    <property type="match status" value="1"/>
</dbReference>
<reference evidence="2" key="1">
    <citation type="submission" date="2022-08" db="EMBL/GenBank/DDBJ databases">
        <title>Draft genome sequencing of Roseisolibacter agri AW1220.</title>
        <authorList>
            <person name="Tobiishi Y."/>
            <person name="Tonouchi A."/>
        </authorList>
    </citation>
    <scope>NUCLEOTIDE SEQUENCE</scope>
    <source>
        <strain evidence="2">AW1220</strain>
    </source>
</reference>
<dbReference type="Proteomes" id="UP001161325">
    <property type="component" value="Unassembled WGS sequence"/>
</dbReference>
<sequence>MTPRQLPNVALQLTEPPSIRFLPRGAPGPARPPRGRSAQRSAAELGRWADNPLLCRTTVTSTDSRLTRDALHGLAADAYFWALMAPAWDAPDGGTAGQRALAVTTYLVRDVENGGLHQALWNRTAEQLAEALSALDRLGATEHAAAVRAAVALLLGDRPPDAREARRAVLGDRASEQARERLAPLDEQLYDETRLWPYYRRYIAAHPAEFFRE</sequence>
<gene>
    <name evidence="2" type="ORF">rosag_11420</name>
</gene>
<dbReference type="AlphaFoldDB" id="A0AA37VE51"/>
<dbReference type="Gene3D" id="1.20.1420.60">
    <property type="match status" value="1"/>
</dbReference>
<protein>
    <recommendedName>
        <fullName evidence="1">DNA mimic protein DMP19 C-terminal domain-containing protein</fullName>
    </recommendedName>
</protein>
<proteinExistence type="predicted"/>